<dbReference type="Pfam" id="PF04783">
    <property type="entry name" value="DUF630"/>
    <property type="match status" value="1"/>
</dbReference>
<feature type="compositionally biased region" description="Pro residues" evidence="2">
    <location>
        <begin position="121"/>
        <end position="130"/>
    </location>
</feature>
<feature type="region of interest" description="Disordered" evidence="2">
    <location>
        <begin position="58"/>
        <end position="153"/>
    </location>
</feature>
<evidence type="ECO:0000259" key="4">
    <source>
        <dbReference type="Pfam" id="PF04783"/>
    </source>
</evidence>
<proteinExistence type="predicted"/>
<evidence type="ECO:0000259" key="3">
    <source>
        <dbReference type="Pfam" id="PF04782"/>
    </source>
</evidence>
<keyword evidence="1" id="KW-0175">Coiled coil</keyword>
<evidence type="ECO:0000313" key="6">
    <source>
        <dbReference type="Proteomes" id="UP000004995"/>
    </source>
</evidence>
<name>K3ZRB5_SETIT</name>
<dbReference type="PANTHER" id="PTHR21450">
    <property type="entry name" value="PROTEIN ALTERED PHOSPHATE STARVATION RESPONSE 1"/>
    <property type="match status" value="1"/>
</dbReference>
<dbReference type="Gene3D" id="1.20.1270.60">
    <property type="entry name" value="Arfaptin homology (AH) domain/BAR domain"/>
    <property type="match status" value="1"/>
</dbReference>
<evidence type="ECO:0000256" key="2">
    <source>
        <dbReference type="SAM" id="MobiDB-lite"/>
    </source>
</evidence>
<protein>
    <recommendedName>
        <fullName evidence="7">DUF632 domain-containing protein</fullName>
    </recommendedName>
</protein>
<feature type="compositionally biased region" description="Pro residues" evidence="2">
    <location>
        <begin position="79"/>
        <end position="101"/>
    </location>
</feature>
<dbReference type="Proteomes" id="UP000004995">
    <property type="component" value="Unassembled WGS sequence"/>
</dbReference>
<organism evidence="5 6">
    <name type="scientific">Setaria italica</name>
    <name type="common">Foxtail millet</name>
    <name type="synonym">Panicum italicum</name>
    <dbReference type="NCBI Taxonomy" id="4555"/>
    <lineage>
        <taxon>Eukaryota</taxon>
        <taxon>Viridiplantae</taxon>
        <taxon>Streptophyta</taxon>
        <taxon>Embryophyta</taxon>
        <taxon>Tracheophyta</taxon>
        <taxon>Spermatophyta</taxon>
        <taxon>Magnoliopsida</taxon>
        <taxon>Liliopsida</taxon>
        <taxon>Poales</taxon>
        <taxon>Poaceae</taxon>
        <taxon>PACMAD clade</taxon>
        <taxon>Panicoideae</taxon>
        <taxon>Panicodae</taxon>
        <taxon>Paniceae</taxon>
        <taxon>Cenchrinae</taxon>
        <taxon>Setaria</taxon>
    </lineage>
</organism>
<dbReference type="AlphaFoldDB" id="K3ZRB5"/>
<dbReference type="InterPro" id="IPR027267">
    <property type="entry name" value="AH/BAR_dom_sf"/>
</dbReference>
<dbReference type="InterPro" id="IPR006868">
    <property type="entry name" value="DUF630"/>
</dbReference>
<dbReference type="Gramene" id="KQL25490">
    <property type="protein sequence ID" value="KQL25490"/>
    <property type="gene ID" value="SETIT_029145mg"/>
</dbReference>
<dbReference type="STRING" id="4555.K3ZRB5"/>
<evidence type="ECO:0000313" key="5">
    <source>
        <dbReference type="EnsemblPlants" id="KQL25490"/>
    </source>
</evidence>
<dbReference type="PANTHER" id="PTHR21450:SF23">
    <property type="entry name" value="PROTEIN ALTERED PHOSPHATE STARVATION RESPONSE 1"/>
    <property type="match status" value="1"/>
</dbReference>
<dbReference type="FunCoup" id="K3ZRB5">
    <property type="interactions" value="1093"/>
</dbReference>
<dbReference type="EMBL" id="AGNK02001215">
    <property type="status" value="NOT_ANNOTATED_CDS"/>
    <property type="molecule type" value="Genomic_DNA"/>
</dbReference>
<feature type="compositionally biased region" description="Basic residues" evidence="2">
    <location>
        <begin position="69"/>
        <end position="78"/>
    </location>
</feature>
<sequence>MGCCQSRLERLEAVSRCKARRRYTKQLVQARRDMAAAHALYLRALRATGASLLHFSSAEAEHPHPHSSAAHHHHHHHQPPPSPPPPPTPPPPPPPPPPLSPTPTARSWTTNSSSISASAILPPPPPPPMPSSWDFWDPFAPSSSRSATEDADWDDAATTVTDAPIAPAPPIVTAAAAVAAPPSIVTATTTSTTPSELTVVAVPRVGAGNKDLSEIATELDEYFLKAAEAGARVAALLEAPICEPPEPTANNSSLPGKPFLYLYKSVLSYSKSLKPMGWTWGGGGGGYGKGSNGFTRFGRGDGGMSMGSGGGGGMLSHSSTVEKLYAWEKKLFLEVKSYEGYKQEHDKKVSLLRKQEVKGVDYLKMEKNKMEIESLESKMLVANQSIETTTSEIIRLRESELFPQLLELVAGLMSMWRGMYECHQVQTHIVQQLEYLKARNTNPTSNVHRQAALQLEIEVDRWYSAFCSLVTSQRDYVYSLTGWLRLSLFCHHDPLTKAQNSDIYSLCEEWQLAIDRIPDKVASEGIKTLLTVIHAVVIQQAEEQKLKKKSESAFKEFEKKAEELRSLESKYGPYIGAEGYREMSRKSPVADKRAKVEALRSRADEEKSKYEKSIGVTRAMTLNNLQTGLPNVFQAMTGFASVCMEAFQMVYNFKRSSDRILDAKRLLT</sequence>
<dbReference type="InterPro" id="IPR006867">
    <property type="entry name" value="DUF632"/>
</dbReference>
<evidence type="ECO:0008006" key="7">
    <source>
        <dbReference type="Google" id="ProtNLM"/>
    </source>
</evidence>
<dbReference type="eggNOG" id="ENOG502QU1V">
    <property type="taxonomic scope" value="Eukaryota"/>
</dbReference>
<keyword evidence="6" id="KW-1185">Reference proteome</keyword>
<feature type="domain" description="DUF630" evidence="4">
    <location>
        <begin position="1"/>
        <end position="59"/>
    </location>
</feature>
<dbReference type="EnsemblPlants" id="KQL25490">
    <property type="protein sequence ID" value="KQL25490"/>
    <property type="gene ID" value="SETIT_029145mg"/>
</dbReference>
<accession>K3ZRB5</accession>
<dbReference type="OMA" id="QWHLAFC"/>
<reference evidence="5" key="2">
    <citation type="submission" date="2018-08" db="UniProtKB">
        <authorList>
            <consortium name="EnsemblPlants"/>
        </authorList>
    </citation>
    <scope>IDENTIFICATION</scope>
    <source>
        <strain evidence="5">Yugu1</strain>
    </source>
</reference>
<dbReference type="InParanoid" id="K3ZRB5"/>
<reference evidence="6" key="1">
    <citation type="journal article" date="2012" name="Nat. Biotechnol.">
        <title>Reference genome sequence of the model plant Setaria.</title>
        <authorList>
            <person name="Bennetzen J.L."/>
            <person name="Schmutz J."/>
            <person name="Wang H."/>
            <person name="Percifield R."/>
            <person name="Hawkins J."/>
            <person name="Pontaroli A.C."/>
            <person name="Estep M."/>
            <person name="Feng L."/>
            <person name="Vaughn J.N."/>
            <person name="Grimwood J."/>
            <person name="Jenkins J."/>
            <person name="Barry K."/>
            <person name="Lindquist E."/>
            <person name="Hellsten U."/>
            <person name="Deshpande S."/>
            <person name="Wang X."/>
            <person name="Wu X."/>
            <person name="Mitros T."/>
            <person name="Triplett J."/>
            <person name="Yang X."/>
            <person name="Ye C.Y."/>
            <person name="Mauro-Herrera M."/>
            <person name="Wang L."/>
            <person name="Li P."/>
            <person name="Sharma M."/>
            <person name="Sharma R."/>
            <person name="Ronald P.C."/>
            <person name="Panaud O."/>
            <person name="Kellogg E.A."/>
            <person name="Brutnell T.P."/>
            <person name="Doust A.N."/>
            <person name="Tuskan G.A."/>
            <person name="Rokhsar D."/>
            <person name="Devos K.M."/>
        </authorList>
    </citation>
    <scope>NUCLEOTIDE SEQUENCE [LARGE SCALE GENOMIC DNA]</scope>
    <source>
        <strain evidence="6">cv. Yugu1</strain>
    </source>
</reference>
<evidence type="ECO:0000256" key="1">
    <source>
        <dbReference type="SAM" id="Coils"/>
    </source>
</evidence>
<feature type="domain" description="DUF632" evidence="3">
    <location>
        <begin position="212"/>
        <end position="534"/>
    </location>
</feature>
<feature type="coiled-coil region" evidence="1">
    <location>
        <begin position="547"/>
        <end position="609"/>
    </location>
</feature>
<dbReference type="Pfam" id="PF04782">
    <property type="entry name" value="DUF632"/>
    <property type="match status" value="1"/>
</dbReference>
<dbReference type="HOGENOM" id="CLU_010985_5_1_1"/>